<dbReference type="EnsemblMetazoa" id="PPA02021.1">
    <property type="protein sequence ID" value="PPA02021.1"/>
    <property type="gene ID" value="WBGene00091575"/>
</dbReference>
<gene>
    <name evidence="1" type="primary">WBGene00091575</name>
</gene>
<accession>A0A2A6BZJ7</accession>
<reference evidence="2" key="1">
    <citation type="journal article" date="2008" name="Nat. Genet.">
        <title>The Pristionchus pacificus genome provides a unique perspective on nematode lifestyle and parasitism.</title>
        <authorList>
            <person name="Dieterich C."/>
            <person name="Clifton S.W."/>
            <person name="Schuster L.N."/>
            <person name="Chinwalla A."/>
            <person name="Delehaunty K."/>
            <person name="Dinkelacker I."/>
            <person name="Fulton L."/>
            <person name="Fulton R."/>
            <person name="Godfrey J."/>
            <person name="Minx P."/>
            <person name="Mitreva M."/>
            <person name="Roeseler W."/>
            <person name="Tian H."/>
            <person name="Witte H."/>
            <person name="Yang S.P."/>
            <person name="Wilson R.K."/>
            <person name="Sommer R.J."/>
        </authorList>
    </citation>
    <scope>NUCLEOTIDE SEQUENCE [LARGE SCALE GENOMIC DNA]</scope>
    <source>
        <strain evidence="2">PS312</strain>
    </source>
</reference>
<proteinExistence type="predicted"/>
<evidence type="ECO:0000313" key="1">
    <source>
        <dbReference type="EnsemblMetazoa" id="PPA02021.1"/>
    </source>
</evidence>
<name>A0A2A6BZJ7_PRIPA</name>
<accession>A0A8R1Y5F6</accession>
<sequence length="302" mass="34766">MFQLLLRFFTAATQFVGLSDLSSFTQDISPMLSVADLPPFSNPLETPEFDDILLGRLIVSKENFPFLTPKDSPEAALIYPTVNQLDVINAAVGGRKELMRRAAGEGADLIDVSVGIIPQWVFDLVKFLEGAYSYEVLNSTVVDPGSLPFDKIQAGEYFQTVQVKNALAEVFVQKLYEKLKDFSANGRPWVPAKALVMEMDICTDVDFNQATNKDFMSVFSISVYDNDFKFHPIEHVETIVKAWRFLWWSSRKVEIRRWYEPRYLTQDEWGTLMDFMLSDFAVRLRREYRHFFEQAGIHIHDD</sequence>
<organism evidence="1 2">
    <name type="scientific">Pristionchus pacificus</name>
    <name type="common">Parasitic nematode worm</name>
    <dbReference type="NCBI Taxonomy" id="54126"/>
    <lineage>
        <taxon>Eukaryota</taxon>
        <taxon>Metazoa</taxon>
        <taxon>Ecdysozoa</taxon>
        <taxon>Nematoda</taxon>
        <taxon>Chromadorea</taxon>
        <taxon>Rhabditida</taxon>
        <taxon>Rhabditina</taxon>
        <taxon>Diplogasteromorpha</taxon>
        <taxon>Diplogasteroidea</taxon>
        <taxon>Neodiplogasteridae</taxon>
        <taxon>Pristionchus</taxon>
    </lineage>
</organism>
<keyword evidence="2" id="KW-1185">Reference proteome</keyword>
<dbReference type="Proteomes" id="UP000005239">
    <property type="component" value="Unassembled WGS sequence"/>
</dbReference>
<protein>
    <submittedName>
        <fullName evidence="1">Uncharacterized protein</fullName>
    </submittedName>
</protein>
<evidence type="ECO:0000313" key="2">
    <source>
        <dbReference type="Proteomes" id="UP000005239"/>
    </source>
</evidence>
<reference evidence="1" key="2">
    <citation type="submission" date="2022-06" db="UniProtKB">
        <authorList>
            <consortium name="EnsemblMetazoa"/>
        </authorList>
    </citation>
    <scope>IDENTIFICATION</scope>
    <source>
        <strain evidence="1">PS312</strain>
    </source>
</reference>
<dbReference type="AlphaFoldDB" id="A0A2A6BZJ7"/>
<dbReference type="OrthoDB" id="5827120at2759"/>